<dbReference type="Proteomes" id="UP001157006">
    <property type="component" value="Chromosome 3"/>
</dbReference>
<evidence type="ECO:0000313" key="1">
    <source>
        <dbReference type="EMBL" id="CAI8606177.1"/>
    </source>
</evidence>
<organism evidence="1 2">
    <name type="scientific">Vicia faba</name>
    <name type="common">Broad bean</name>
    <name type="synonym">Faba vulgaris</name>
    <dbReference type="NCBI Taxonomy" id="3906"/>
    <lineage>
        <taxon>Eukaryota</taxon>
        <taxon>Viridiplantae</taxon>
        <taxon>Streptophyta</taxon>
        <taxon>Embryophyta</taxon>
        <taxon>Tracheophyta</taxon>
        <taxon>Spermatophyta</taxon>
        <taxon>Magnoliopsida</taxon>
        <taxon>eudicotyledons</taxon>
        <taxon>Gunneridae</taxon>
        <taxon>Pentapetalae</taxon>
        <taxon>rosids</taxon>
        <taxon>fabids</taxon>
        <taxon>Fabales</taxon>
        <taxon>Fabaceae</taxon>
        <taxon>Papilionoideae</taxon>
        <taxon>50 kb inversion clade</taxon>
        <taxon>NPAAA clade</taxon>
        <taxon>Hologalegina</taxon>
        <taxon>IRL clade</taxon>
        <taxon>Fabeae</taxon>
        <taxon>Vicia</taxon>
    </lineage>
</organism>
<proteinExistence type="predicted"/>
<keyword evidence="2" id="KW-1185">Reference proteome</keyword>
<gene>
    <name evidence="1" type="ORF">VFH_III217800</name>
</gene>
<evidence type="ECO:0000313" key="2">
    <source>
        <dbReference type="Proteomes" id="UP001157006"/>
    </source>
</evidence>
<reference evidence="1 2" key="1">
    <citation type="submission" date="2023-01" db="EMBL/GenBank/DDBJ databases">
        <authorList>
            <person name="Kreplak J."/>
        </authorList>
    </citation>
    <scope>NUCLEOTIDE SEQUENCE [LARGE SCALE GENOMIC DNA]</scope>
</reference>
<protein>
    <submittedName>
        <fullName evidence="1">Uncharacterized protein</fullName>
    </submittedName>
</protein>
<dbReference type="EMBL" id="OX451738">
    <property type="protein sequence ID" value="CAI8606177.1"/>
    <property type="molecule type" value="Genomic_DNA"/>
</dbReference>
<accession>A0AAV1A9V8</accession>
<dbReference type="AlphaFoldDB" id="A0AAV1A9V8"/>
<sequence>MRYYRDFDGDYYYLEESDRNVYDEKDPTKDPSNEPIRSSYGFLSTDLKSYLYGLVKRILADNQVREEYIMEKIDNLAKESEESWVELKSDLKVEIKAEIRASEARVTPQVESVRIVVDYLGRTNVILDIGPFDIDTYTTLPISDVTIVVPSSDDATDIP</sequence>
<name>A0AAV1A9V8_VICFA</name>